<dbReference type="Pfam" id="PF00119">
    <property type="entry name" value="ATP-synt_A"/>
    <property type="match status" value="1"/>
</dbReference>
<evidence type="ECO:0000256" key="9">
    <source>
        <dbReference type="ARBA" id="ARBA00023136"/>
    </source>
</evidence>
<evidence type="ECO:0000256" key="8">
    <source>
        <dbReference type="ARBA" id="ARBA00023065"/>
    </source>
</evidence>
<comment type="function">
    <text evidence="11 12">Key component of the proton channel; it plays a direct role in the translocation of protons across the membrane.</text>
</comment>
<evidence type="ECO:0000256" key="1">
    <source>
        <dbReference type="ARBA" id="ARBA00004141"/>
    </source>
</evidence>
<dbReference type="PRINTS" id="PR00123">
    <property type="entry name" value="ATPASEA"/>
</dbReference>
<dbReference type="PANTHER" id="PTHR42823:SF3">
    <property type="entry name" value="ATP SYNTHASE SUBUNIT A, CHLOROPLASTIC"/>
    <property type="match status" value="1"/>
</dbReference>
<dbReference type="OrthoDB" id="9789241at2"/>
<keyword evidence="6 11" id="KW-0375">Hydrogen ion transport</keyword>
<dbReference type="GO" id="GO:0005886">
    <property type="term" value="C:plasma membrane"/>
    <property type="evidence" value="ECO:0007669"/>
    <property type="project" value="UniProtKB-SubCell"/>
</dbReference>
<keyword evidence="10 11" id="KW-0066">ATP synthesis</keyword>
<feature type="transmembrane region" description="Helical" evidence="11">
    <location>
        <begin position="118"/>
        <end position="136"/>
    </location>
</feature>
<dbReference type="EMBL" id="NGJS01000002">
    <property type="protein sequence ID" value="RSU00204.1"/>
    <property type="molecule type" value="Genomic_DNA"/>
</dbReference>
<dbReference type="InterPro" id="IPR035908">
    <property type="entry name" value="F0_ATP_A_sf"/>
</dbReference>
<comment type="caution">
    <text evidence="13">The sequence shown here is derived from an EMBL/GenBank/DDBJ whole genome shotgun (WGS) entry which is preliminary data.</text>
</comment>
<feature type="transmembrane region" description="Helical" evidence="11">
    <location>
        <begin position="77"/>
        <end position="98"/>
    </location>
</feature>
<evidence type="ECO:0000313" key="13">
    <source>
        <dbReference type="EMBL" id="RSU00204.1"/>
    </source>
</evidence>
<dbReference type="PANTHER" id="PTHR42823">
    <property type="entry name" value="ATP SYNTHASE SUBUNIT A, CHLOROPLASTIC"/>
    <property type="match status" value="1"/>
</dbReference>
<name>A0A430A1G0_9ENTE</name>
<feature type="transmembrane region" description="Helical" evidence="11">
    <location>
        <begin position="175"/>
        <end position="196"/>
    </location>
</feature>
<accession>A0A430A1G0</accession>
<dbReference type="RefSeq" id="WP_125983156.1">
    <property type="nucleotide sequence ID" value="NZ_NGJS01000002.1"/>
</dbReference>
<keyword evidence="5 11" id="KW-0812">Transmembrane</keyword>
<dbReference type="NCBIfam" id="NF004479">
    <property type="entry name" value="PRK05815.1-4"/>
    <property type="match status" value="1"/>
</dbReference>
<dbReference type="PROSITE" id="PS00449">
    <property type="entry name" value="ATPASE_A"/>
    <property type="match status" value="1"/>
</dbReference>
<dbReference type="InterPro" id="IPR000568">
    <property type="entry name" value="ATP_synth_F0_asu"/>
</dbReference>
<dbReference type="AlphaFoldDB" id="A0A430A1G0"/>
<feature type="transmembrane region" description="Helical" evidence="11">
    <location>
        <begin position="208"/>
        <end position="233"/>
    </location>
</feature>
<feature type="transmembrane region" description="Helical" evidence="11">
    <location>
        <begin position="12"/>
        <end position="36"/>
    </location>
</feature>
<keyword evidence="7 11" id="KW-1133">Transmembrane helix</keyword>
<keyword evidence="3 11" id="KW-0813">Transport</keyword>
<sequence>MAEKSWIVEIGGIYFDLTVCLMIVLTCLIVFGIVYFCSRNLQMKPKGKQNVLEFLIDFVRNIVSDNVPSKEVNTYHLLGFTFFMFVLVSNILGLITKVVLFRGSEEISVWKSPTADPLVTLTLAFMVIILSNYFGVEKQGVKNYFINSFAKPTAILLPIKLVEEFTNVLTLGLRLYGNIFAGEVLLSLIANLGASSPAKFVLALPLEVIWQGFSLFIGGVQAFIFVTLMMVYVSHKVEVEEEM</sequence>
<dbReference type="SUPFAM" id="SSF81336">
    <property type="entry name" value="F1F0 ATP synthase subunit A"/>
    <property type="match status" value="1"/>
</dbReference>
<dbReference type="GO" id="GO:0046933">
    <property type="term" value="F:proton-transporting ATP synthase activity, rotational mechanism"/>
    <property type="evidence" value="ECO:0007669"/>
    <property type="project" value="UniProtKB-UniRule"/>
</dbReference>
<dbReference type="InterPro" id="IPR045082">
    <property type="entry name" value="ATP_syn_F0_a_bact/chloroplast"/>
</dbReference>
<dbReference type="GO" id="GO:0042777">
    <property type="term" value="P:proton motive force-driven plasma membrane ATP synthesis"/>
    <property type="evidence" value="ECO:0007669"/>
    <property type="project" value="TreeGrafter"/>
</dbReference>
<keyword evidence="4 11" id="KW-0138">CF(0)</keyword>
<comment type="similarity">
    <text evidence="2 11 12">Belongs to the ATPase A chain family.</text>
</comment>
<evidence type="ECO:0000256" key="7">
    <source>
        <dbReference type="ARBA" id="ARBA00022989"/>
    </source>
</evidence>
<dbReference type="CDD" id="cd00310">
    <property type="entry name" value="ATP-synt_Fo_a_6"/>
    <property type="match status" value="1"/>
</dbReference>
<dbReference type="Gene3D" id="1.20.120.220">
    <property type="entry name" value="ATP synthase, F0 complex, subunit A"/>
    <property type="match status" value="1"/>
</dbReference>
<gene>
    <name evidence="11" type="primary">atpB</name>
    <name evidence="13" type="ORF">CBF37_02600</name>
</gene>
<dbReference type="InterPro" id="IPR023011">
    <property type="entry name" value="ATP_synth_F0_asu_AS"/>
</dbReference>
<comment type="subcellular location">
    <subcellularLocation>
        <location evidence="11 12">Cell membrane</location>
        <topology evidence="11 12">Multi-pass membrane protein</topology>
    </subcellularLocation>
    <subcellularLocation>
        <location evidence="1">Membrane</location>
        <topology evidence="1">Multi-pass membrane protein</topology>
    </subcellularLocation>
</comment>
<evidence type="ECO:0000256" key="4">
    <source>
        <dbReference type="ARBA" id="ARBA00022547"/>
    </source>
</evidence>
<organism evidence="13 14">
    <name type="scientific">Vagococcus vulneris</name>
    <dbReference type="NCBI Taxonomy" id="1977869"/>
    <lineage>
        <taxon>Bacteria</taxon>
        <taxon>Bacillati</taxon>
        <taxon>Bacillota</taxon>
        <taxon>Bacilli</taxon>
        <taxon>Lactobacillales</taxon>
        <taxon>Enterococcaceae</taxon>
        <taxon>Vagococcus</taxon>
    </lineage>
</organism>
<keyword evidence="14" id="KW-1185">Reference proteome</keyword>
<evidence type="ECO:0000256" key="12">
    <source>
        <dbReference type="RuleBase" id="RU000483"/>
    </source>
</evidence>
<dbReference type="Proteomes" id="UP000287857">
    <property type="component" value="Unassembled WGS sequence"/>
</dbReference>
<evidence type="ECO:0000256" key="3">
    <source>
        <dbReference type="ARBA" id="ARBA00022448"/>
    </source>
</evidence>
<dbReference type="HAMAP" id="MF_01393">
    <property type="entry name" value="ATP_synth_a_bact"/>
    <property type="match status" value="1"/>
</dbReference>
<protein>
    <recommendedName>
        <fullName evidence="11 12">ATP synthase subunit a</fullName>
    </recommendedName>
    <alternativeName>
        <fullName evidence="11">ATP synthase F0 sector subunit a</fullName>
    </alternativeName>
    <alternativeName>
        <fullName evidence="11">F-ATPase subunit 6</fullName>
    </alternativeName>
</protein>
<evidence type="ECO:0000256" key="5">
    <source>
        <dbReference type="ARBA" id="ARBA00022692"/>
    </source>
</evidence>
<evidence type="ECO:0000256" key="11">
    <source>
        <dbReference type="HAMAP-Rule" id="MF_01393"/>
    </source>
</evidence>
<evidence type="ECO:0000313" key="14">
    <source>
        <dbReference type="Proteomes" id="UP000287857"/>
    </source>
</evidence>
<evidence type="ECO:0000256" key="6">
    <source>
        <dbReference type="ARBA" id="ARBA00022781"/>
    </source>
</evidence>
<keyword evidence="9 11" id="KW-0472">Membrane</keyword>
<reference evidence="13 14" key="1">
    <citation type="submission" date="2017-05" db="EMBL/GenBank/DDBJ databases">
        <title>Vagococcus spp. assemblies.</title>
        <authorList>
            <person name="Gulvik C.A."/>
        </authorList>
    </citation>
    <scope>NUCLEOTIDE SEQUENCE [LARGE SCALE GENOMIC DNA]</scope>
    <source>
        <strain evidence="13 14">SS1995</strain>
    </source>
</reference>
<dbReference type="GO" id="GO:0045259">
    <property type="term" value="C:proton-transporting ATP synthase complex"/>
    <property type="evidence" value="ECO:0007669"/>
    <property type="project" value="UniProtKB-KW"/>
</dbReference>
<dbReference type="NCBIfam" id="TIGR01131">
    <property type="entry name" value="ATP_synt_6_or_A"/>
    <property type="match status" value="1"/>
</dbReference>
<evidence type="ECO:0000256" key="10">
    <source>
        <dbReference type="ARBA" id="ARBA00023310"/>
    </source>
</evidence>
<evidence type="ECO:0000256" key="2">
    <source>
        <dbReference type="ARBA" id="ARBA00006810"/>
    </source>
</evidence>
<keyword evidence="8 11" id="KW-0406">Ion transport</keyword>
<keyword evidence="11" id="KW-1003">Cell membrane</keyword>
<proteinExistence type="inferred from homology"/>